<feature type="region of interest" description="Disordered" evidence="1">
    <location>
        <begin position="74"/>
        <end position="100"/>
    </location>
</feature>
<protein>
    <submittedName>
        <fullName evidence="2">Uncharacterized protein</fullName>
    </submittedName>
</protein>
<evidence type="ECO:0000256" key="1">
    <source>
        <dbReference type="SAM" id="MobiDB-lite"/>
    </source>
</evidence>
<feature type="region of interest" description="Disordered" evidence="1">
    <location>
        <begin position="121"/>
        <end position="143"/>
    </location>
</feature>
<sequence>MSIHHNRNEPPPPYSSPPPPCIICGSKLTGPNGIGVVPMIQLAVDEWKLCQGLLEEVYNDIRVPIVEFFNPRNPPPMPGAFPEDQLPSPSVPSRPRSDTEYSPLPPLLTYNLVAASLLSHSEQSTSRNHNRRSPPISTSLSQIHQIERMTRNAGYLLEDVVSRLHRIVVAAGGILHDTVITKSRERLDKCHAALRQPHLDLAPYRLSLNHHVISLLLISIQERSIDRWLSDLLKEVQGIDGAVAGMIRTAGNLESLLDVTRVTEFKTHMLFKDVNVLAGAVGGHTIAGQGVSVPIVHLSTNLPHLGSPPIHLTSRHTNLQVSTQTLEIRVEAAVLRTIYAVSILNEESSRDGSESEGVERSGRLKAEVDGWTDGRRHWWMLRWEAGRKPSLNSTYYENPPVREHMGWVWVNVDDVLCSIELVLTFSPRLPRHPFAFTFGAGSPSSILPSVPTRTTMRQHRYAPVQRKNRTPMPVTTSFRSSPPLRFVVSIDDNGDGDGEVFNDVGAGAVHGRRRWSSMDGMPSLTTLAKVAIPIIVVISWGAAHHRVRPCRVWKENELEMGCGWCRLRGGASAGQVGVDGGHVGLRSVCGRREGGWNQGGKERKWGGVGSGHQARGGVGVENKGGVYTRLECVGECRWEIVGCRASGWAGEKVEASCRCHFWRPGEKGKHVAMGHVPKRRVMEERMREVEVGSQLLVFAMCSDKGRVKVVGLQNLEERWRRGAVAGIGLHVEVGRTTKLNRCAPSLHTRRLVREAQTEVQERCLAGEAWWVEGLLVMVVRAKKRGDGFGD</sequence>
<comment type="caution">
    <text evidence="2">The sequence shown here is derived from an EMBL/GenBank/DDBJ whole genome shotgun (WGS) entry which is preliminary data.</text>
</comment>
<dbReference type="Proteomes" id="UP000298030">
    <property type="component" value="Unassembled WGS sequence"/>
</dbReference>
<proteinExistence type="predicted"/>
<dbReference type="AlphaFoldDB" id="A0A4Y7SDJ7"/>
<evidence type="ECO:0000313" key="2">
    <source>
        <dbReference type="EMBL" id="TEB19838.1"/>
    </source>
</evidence>
<gene>
    <name evidence="2" type="ORF">FA13DRAFT_1718386</name>
</gene>
<dbReference type="EMBL" id="QPFP01000168">
    <property type="protein sequence ID" value="TEB19838.1"/>
    <property type="molecule type" value="Genomic_DNA"/>
</dbReference>
<organism evidence="2 3">
    <name type="scientific">Coprinellus micaceus</name>
    <name type="common">Glistening ink-cap mushroom</name>
    <name type="synonym">Coprinus micaceus</name>
    <dbReference type="NCBI Taxonomy" id="71717"/>
    <lineage>
        <taxon>Eukaryota</taxon>
        <taxon>Fungi</taxon>
        <taxon>Dikarya</taxon>
        <taxon>Basidiomycota</taxon>
        <taxon>Agaricomycotina</taxon>
        <taxon>Agaricomycetes</taxon>
        <taxon>Agaricomycetidae</taxon>
        <taxon>Agaricales</taxon>
        <taxon>Agaricineae</taxon>
        <taxon>Psathyrellaceae</taxon>
        <taxon>Coprinellus</taxon>
    </lineage>
</organism>
<name>A0A4Y7SDJ7_COPMI</name>
<keyword evidence="3" id="KW-1185">Reference proteome</keyword>
<evidence type="ECO:0000313" key="3">
    <source>
        <dbReference type="Proteomes" id="UP000298030"/>
    </source>
</evidence>
<accession>A0A4Y7SDJ7</accession>
<reference evidence="2 3" key="1">
    <citation type="journal article" date="2019" name="Nat. Ecol. Evol.">
        <title>Megaphylogeny resolves global patterns of mushroom evolution.</title>
        <authorList>
            <person name="Varga T."/>
            <person name="Krizsan K."/>
            <person name="Foldi C."/>
            <person name="Dima B."/>
            <person name="Sanchez-Garcia M."/>
            <person name="Sanchez-Ramirez S."/>
            <person name="Szollosi G.J."/>
            <person name="Szarkandi J.G."/>
            <person name="Papp V."/>
            <person name="Albert L."/>
            <person name="Andreopoulos W."/>
            <person name="Angelini C."/>
            <person name="Antonin V."/>
            <person name="Barry K.W."/>
            <person name="Bougher N.L."/>
            <person name="Buchanan P."/>
            <person name="Buyck B."/>
            <person name="Bense V."/>
            <person name="Catcheside P."/>
            <person name="Chovatia M."/>
            <person name="Cooper J."/>
            <person name="Damon W."/>
            <person name="Desjardin D."/>
            <person name="Finy P."/>
            <person name="Geml J."/>
            <person name="Haridas S."/>
            <person name="Hughes K."/>
            <person name="Justo A."/>
            <person name="Karasinski D."/>
            <person name="Kautmanova I."/>
            <person name="Kiss B."/>
            <person name="Kocsube S."/>
            <person name="Kotiranta H."/>
            <person name="LaButti K.M."/>
            <person name="Lechner B.E."/>
            <person name="Liimatainen K."/>
            <person name="Lipzen A."/>
            <person name="Lukacs Z."/>
            <person name="Mihaltcheva S."/>
            <person name="Morgado L.N."/>
            <person name="Niskanen T."/>
            <person name="Noordeloos M.E."/>
            <person name="Ohm R.A."/>
            <person name="Ortiz-Santana B."/>
            <person name="Ovrebo C."/>
            <person name="Racz N."/>
            <person name="Riley R."/>
            <person name="Savchenko A."/>
            <person name="Shiryaev A."/>
            <person name="Soop K."/>
            <person name="Spirin V."/>
            <person name="Szebenyi C."/>
            <person name="Tomsovsky M."/>
            <person name="Tulloss R.E."/>
            <person name="Uehling J."/>
            <person name="Grigoriev I.V."/>
            <person name="Vagvolgyi C."/>
            <person name="Papp T."/>
            <person name="Martin F.M."/>
            <person name="Miettinen O."/>
            <person name="Hibbett D.S."/>
            <person name="Nagy L.G."/>
        </authorList>
    </citation>
    <scope>NUCLEOTIDE SEQUENCE [LARGE SCALE GENOMIC DNA]</scope>
    <source>
        <strain evidence="2 3">FP101781</strain>
    </source>
</reference>